<dbReference type="EMBL" id="JBEPSH010000001">
    <property type="protein sequence ID" value="MET4575545.1"/>
    <property type="molecule type" value="Genomic_DNA"/>
</dbReference>
<keyword evidence="2 5" id="KW-0808">Transferase</keyword>
<evidence type="ECO:0000313" key="5">
    <source>
        <dbReference type="EMBL" id="MET4575545.1"/>
    </source>
</evidence>
<dbReference type="PANTHER" id="PTHR12215">
    <property type="entry name" value="PHOSPHOPANTETHEINE TRANSFERASE"/>
    <property type="match status" value="1"/>
</dbReference>
<evidence type="ECO:0000256" key="1">
    <source>
        <dbReference type="ARBA" id="ARBA00010990"/>
    </source>
</evidence>
<dbReference type="RefSeq" id="WP_354441044.1">
    <property type="nucleotide sequence ID" value="NZ_JBEPSH010000001.1"/>
</dbReference>
<feature type="domain" description="4'-phosphopantetheinyl transferase" evidence="3">
    <location>
        <begin position="120"/>
        <end position="226"/>
    </location>
</feature>
<dbReference type="EC" id="2.7.8.-" evidence="5"/>
<evidence type="ECO:0000259" key="4">
    <source>
        <dbReference type="Pfam" id="PF22624"/>
    </source>
</evidence>
<evidence type="ECO:0000259" key="3">
    <source>
        <dbReference type="Pfam" id="PF01648"/>
    </source>
</evidence>
<dbReference type="Proteomes" id="UP001549320">
    <property type="component" value="Unassembled WGS sequence"/>
</dbReference>
<dbReference type="InterPro" id="IPR050559">
    <property type="entry name" value="P-Pant_transferase_sf"/>
</dbReference>
<dbReference type="InterPro" id="IPR037143">
    <property type="entry name" value="4-PPantetheinyl_Trfase_dom_sf"/>
</dbReference>
<dbReference type="Pfam" id="PF22624">
    <property type="entry name" value="AASDHPPT_N"/>
    <property type="match status" value="1"/>
</dbReference>
<evidence type="ECO:0000313" key="6">
    <source>
        <dbReference type="Proteomes" id="UP001549320"/>
    </source>
</evidence>
<dbReference type="InterPro" id="IPR008278">
    <property type="entry name" value="4-PPantetheinyl_Trfase_dom"/>
</dbReference>
<organism evidence="5 6">
    <name type="scientific">Ottowia thiooxydans</name>
    <dbReference type="NCBI Taxonomy" id="219182"/>
    <lineage>
        <taxon>Bacteria</taxon>
        <taxon>Pseudomonadati</taxon>
        <taxon>Pseudomonadota</taxon>
        <taxon>Betaproteobacteria</taxon>
        <taxon>Burkholderiales</taxon>
        <taxon>Comamonadaceae</taxon>
        <taxon>Ottowia</taxon>
    </lineage>
</organism>
<gene>
    <name evidence="5" type="ORF">ABIE13_000642</name>
</gene>
<name>A0ABV2Q3E8_9BURK</name>
<comment type="similarity">
    <text evidence="1">Belongs to the P-Pant transferase superfamily. Gsp/Sfp/HetI/AcpT family.</text>
</comment>
<keyword evidence="6" id="KW-1185">Reference proteome</keyword>
<accession>A0ABV2Q3E8</accession>
<proteinExistence type="inferred from homology"/>
<dbReference type="SUPFAM" id="SSF56214">
    <property type="entry name" value="4'-phosphopantetheinyl transferase"/>
    <property type="match status" value="2"/>
</dbReference>
<dbReference type="PANTHER" id="PTHR12215:SF10">
    <property type="entry name" value="L-AMINOADIPATE-SEMIALDEHYDE DEHYDROGENASE-PHOSPHOPANTETHEINYL TRANSFERASE"/>
    <property type="match status" value="1"/>
</dbReference>
<comment type="caution">
    <text evidence="5">The sequence shown here is derived from an EMBL/GenBank/DDBJ whole genome shotgun (WGS) entry which is preliminary data.</text>
</comment>
<protein>
    <submittedName>
        <fullName evidence="5">4'-phosphopantetheinyl transferase</fullName>
        <ecNumber evidence="5">2.7.8.-</ecNumber>
    </submittedName>
</protein>
<reference evidence="5 6" key="1">
    <citation type="submission" date="2024-06" db="EMBL/GenBank/DDBJ databases">
        <title>Sorghum-associated microbial communities from plants grown in Nebraska, USA.</title>
        <authorList>
            <person name="Schachtman D."/>
        </authorList>
    </citation>
    <scope>NUCLEOTIDE SEQUENCE [LARGE SCALE GENOMIC DNA]</scope>
    <source>
        <strain evidence="5 6">2709</strain>
    </source>
</reference>
<feature type="domain" description="4'-phosphopantetheinyl transferase N-terminal" evidence="4">
    <location>
        <begin position="31"/>
        <end position="114"/>
    </location>
</feature>
<dbReference type="Pfam" id="PF01648">
    <property type="entry name" value="ACPS"/>
    <property type="match status" value="1"/>
</dbReference>
<evidence type="ECO:0000256" key="2">
    <source>
        <dbReference type="ARBA" id="ARBA00022679"/>
    </source>
</evidence>
<dbReference type="GO" id="GO:0016740">
    <property type="term" value="F:transferase activity"/>
    <property type="evidence" value="ECO:0007669"/>
    <property type="project" value="UniProtKB-KW"/>
</dbReference>
<dbReference type="Gene3D" id="3.90.470.20">
    <property type="entry name" value="4'-phosphopantetheinyl transferase domain"/>
    <property type="match status" value="2"/>
</dbReference>
<sequence length="260" mass="29651">MNSSKFCESQGAHVDLWLAYYGEFQNDDPALLELLNPAEREQQARFHFGDDRLRYLVTRAMVRKVLSRYADVAPKAWNFENNAYGRPEISGLHTQASGLRFNLSHTGGLIVLAVCRAFEMGVDVEHLDRKAALGVAERFFSPVEAAELASLGLELQSQRFFDYWTLKESYIKARGMGLSIPLDRFSFAFPTPETVSLRTDPVLGDDAGRWQFWQLRLPENYQLAICTEKPAKGVRALKFRRMATMDEFTPLEVQTLRMSV</sequence>
<dbReference type="InterPro" id="IPR055066">
    <property type="entry name" value="AASDHPPT_N"/>
</dbReference>